<feature type="signal peptide" evidence="1">
    <location>
        <begin position="1"/>
        <end position="28"/>
    </location>
</feature>
<dbReference type="PROSITE" id="PS51318">
    <property type="entry name" value="TAT"/>
    <property type="match status" value="1"/>
</dbReference>
<reference evidence="2" key="1">
    <citation type="journal article" date="2021" name="PeerJ">
        <title>Extensive microbial diversity within the chicken gut microbiome revealed by metagenomics and culture.</title>
        <authorList>
            <person name="Gilroy R."/>
            <person name="Ravi A."/>
            <person name="Getino M."/>
            <person name="Pursley I."/>
            <person name="Horton D.L."/>
            <person name="Alikhan N.F."/>
            <person name="Baker D."/>
            <person name="Gharbi K."/>
            <person name="Hall N."/>
            <person name="Watson M."/>
            <person name="Adriaenssens E.M."/>
            <person name="Foster-Nyarko E."/>
            <person name="Jarju S."/>
            <person name="Secka A."/>
            <person name="Antonio M."/>
            <person name="Oren A."/>
            <person name="Chaudhuri R.R."/>
            <person name="La Ragione R."/>
            <person name="Hildebrand F."/>
            <person name="Pallen M.J."/>
        </authorList>
    </citation>
    <scope>NUCLEOTIDE SEQUENCE</scope>
    <source>
        <strain evidence="2">ChiHjej13B12-4958</strain>
    </source>
</reference>
<dbReference type="Proteomes" id="UP000823858">
    <property type="component" value="Unassembled WGS sequence"/>
</dbReference>
<organism evidence="2 3">
    <name type="scientific">Candidatus Corynebacterium faecigallinarum</name>
    <dbReference type="NCBI Taxonomy" id="2838528"/>
    <lineage>
        <taxon>Bacteria</taxon>
        <taxon>Bacillati</taxon>
        <taxon>Actinomycetota</taxon>
        <taxon>Actinomycetes</taxon>
        <taxon>Mycobacteriales</taxon>
        <taxon>Corynebacteriaceae</taxon>
        <taxon>Corynebacterium</taxon>
    </lineage>
</organism>
<dbReference type="AlphaFoldDB" id="A0A9D2QCA7"/>
<sequence length="96" mass="9309">MSESKNTYRRRLVAIATAAGLTAATAVATTGAASAQDLPSFSSASSATDNPTVSSLITLSTSTDVVGSLASVFGLLASGSLAAGSWQSVPGSANNG</sequence>
<dbReference type="InterPro" id="IPR006311">
    <property type="entry name" value="TAT_signal"/>
</dbReference>
<evidence type="ECO:0000256" key="1">
    <source>
        <dbReference type="SAM" id="SignalP"/>
    </source>
</evidence>
<accession>A0A9D2QCA7</accession>
<evidence type="ECO:0000313" key="2">
    <source>
        <dbReference type="EMBL" id="HJC83995.1"/>
    </source>
</evidence>
<evidence type="ECO:0008006" key="4">
    <source>
        <dbReference type="Google" id="ProtNLM"/>
    </source>
</evidence>
<feature type="chain" id="PRO_5038527786" description="Secreted protein" evidence="1">
    <location>
        <begin position="29"/>
        <end position="96"/>
    </location>
</feature>
<gene>
    <name evidence="2" type="ORF">H9751_00250</name>
</gene>
<dbReference type="EMBL" id="DWVP01000001">
    <property type="protein sequence ID" value="HJC83995.1"/>
    <property type="molecule type" value="Genomic_DNA"/>
</dbReference>
<name>A0A9D2QCA7_9CORY</name>
<proteinExistence type="predicted"/>
<evidence type="ECO:0000313" key="3">
    <source>
        <dbReference type="Proteomes" id="UP000823858"/>
    </source>
</evidence>
<keyword evidence="1" id="KW-0732">Signal</keyword>
<reference evidence="2" key="2">
    <citation type="submission" date="2021-04" db="EMBL/GenBank/DDBJ databases">
        <authorList>
            <person name="Gilroy R."/>
        </authorList>
    </citation>
    <scope>NUCLEOTIDE SEQUENCE</scope>
    <source>
        <strain evidence="2">ChiHjej13B12-4958</strain>
    </source>
</reference>
<protein>
    <recommendedName>
        <fullName evidence="4">Secreted protein</fullName>
    </recommendedName>
</protein>
<comment type="caution">
    <text evidence="2">The sequence shown here is derived from an EMBL/GenBank/DDBJ whole genome shotgun (WGS) entry which is preliminary data.</text>
</comment>